<gene>
    <name evidence="2" type="ORF">PPRIM_AZ9-3.1.T0370331</name>
</gene>
<proteinExistence type="predicted"/>
<feature type="signal peptide" evidence="1">
    <location>
        <begin position="1"/>
        <end position="16"/>
    </location>
</feature>
<keyword evidence="3" id="KW-1185">Reference proteome</keyword>
<dbReference type="AlphaFoldDB" id="A0A8S1LH81"/>
<feature type="chain" id="PRO_5035919615" evidence="1">
    <location>
        <begin position="17"/>
        <end position="211"/>
    </location>
</feature>
<evidence type="ECO:0000256" key="1">
    <source>
        <dbReference type="SAM" id="SignalP"/>
    </source>
</evidence>
<accession>A0A8S1LH81</accession>
<evidence type="ECO:0000313" key="2">
    <source>
        <dbReference type="EMBL" id="CAD8065555.1"/>
    </source>
</evidence>
<organism evidence="2 3">
    <name type="scientific">Paramecium primaurelia</name>
    <dbReference type="NCBI Taxonomy" id="5886"/>
    <lineage>
        <taxon>Eukaryota</taxon>
        <taxon>Sar</taxon>
        <taxon>Alveolata</taxon>
        <taxon>Ciliophora</taxon>
        <taxon>Intramacronucleata</taxon>
        <taxon>Oligohymenophorea</taxon>
        <taxon>Peniculida</taxon>
        <taxon>Parameciidae</taxon>
        <taxon>Paramecium</taxon>
    </lineage>
</organism>
<protein>
    <submittedName>
        <fullName evidence="2">Uncharacterized protein</fullName>
    </submittedName>
</protein>
<keyword evidence="1" id="KW-0732">Signal</keyword>
<reference evidence="2" key="1">
    <citation type="submission" date="2021-01" db="EMBL/GenBank/DDBJ databases">
        <authorList>
            <consortium name="Genoscope - CEA"/>
            <person name="William W."/>
        </authorList>
    </citation>
    <scope>NUCLEOTIDE SEQUENCE</scope>
</reference>
<comment type="caution">
    <text evidence="2">The sequence shown here is derived from an EMBL/GenBank/DDBJ whole genome shotgun (WGS) entry which is preliminary data.</text>
</comment>
<dbReference type="Proteomes" id="UP000688137">
    <property type="component" value="Unassembled WGS sequence"/>
</dbReference>
<dbReference type="EMBL" id="CAJJDM010000036">
    <property type="protein sequence ID" value="CAD8065555.1"/>
    <property type="molecule type" value="Genomic_DNA"/>
</dbReference>
<dbReference type="PROSITE" id="PS51257">
    <property type="entry name" value="PROKAR_LIPOPROTEIN"/>
    <property type="match status" value="1"/>
</dbReference>
<evidence type="ECO:0000313" key="3">
    <source>
        <dbReference type="Proteomes" id="UP000688137"/>
    </source>
</evidence>
<sequence length="211" mass="24100">MKLIAILFITFVITSCIYTPAERQFNQEALTGAYNYNNLPEPQNVSNCGDDEIQIDLFNFVGYMLQKADKASLSQLLGLKKEVDDYFNALPEEYTNCLYAEPEFVEMCTLYGLKETDKMEQITDKIYQYAPKPKPQTPTPLRGVHVMSPQILPSLFYSDILSCHGQHSFPTDGSKKEAPWMTPIITSSEIKSVYCKRLWKPIQGIPKNFET</sequence>
<name>A0A8S1LH81_PARPR</name>